<evidence type="ECO:0000313" key="11">
    <source>
        <dbReference type="Proteomes" id="UP000637632"/>
    </source>
</evidence>
<dbReference type="Pfam" id="PF06429">
    <property type="entry name" value="Flg_bbr_C"/>
    <property type="match status" value="1"/>
</dbReference>
<comment type="caution">
    <text evidence="10">The sequence shown here is derived from an EMBL/GenBank/DDBJ whole genome shotgun (WGS) entry which is preliminary data.</text>
</comment>
<accession>A0ABR6XEF2</accession>
<keyword evidence="11" id="KW-1185">Reference proteome</keyword>
<evidence type="ECO:0000259" key="8">
    <source>
        <dbReference type="Pfam" id="PF21158"/>
    </source>
</evidence>
<dbReference type="Proteomes" id="UP000637632">
    <property type="component" value="Unassembled WGS sequence"/>
</dbReference>
<proteinExistence type="inferred from homology"/>
<dbReference type="SUPFAM" id="SSF64518">
    <property type="entry name" value="Phase 1 flagellin"/>
    <property type="match status" value="2"/>
</dbReference>
<feature type="domain" description="Flagellar hook-associated protein 1 D2-like" evidence="8">
    <location>
        <begin position="340"/>
        <end position="418"/>
    </location>
</feature>
<dbReference type="RefSeq" id="WP_190478470.1">
    <property type="nucleotide sequence ID" value="NZ_JACOFT010000002.1"/>
</dbReference>
<dbReference type="InterPro" id="IPR010930">
    <property type="entry name" value="Flg_bb/hook_C_dom"/>
</dbReference>
<evidence type="ECO:0000256" key="4">
    <source>
        <dbReference type="ARBA" id="ARBA00016244"/>
    </source>
</evidence>
<dbReference type="InterPro" id="IPR002371">
    <property type="entry name" value="FlgK"/>
</dbReference>
<dbReference type="PANTHER" id="PTHR30033">
    <property type="entry name" value="FLAGELLAR HOOK-ASSOCIATED PROTEIN 1"/>
    <property type="match status" value="1"/>
</dbReference>
<dbReference type="InterPro" id="IPR049119">
    <property type="entry name" value="FlgK_D2-like"/>
</dbReference>
<comment type="similarity">
    <text evidence="3">Belongs to the flagella basal body rod proteins family.</text>
</comment>
<keyword evidence="10" id="KW-0966">Cell projection</keyword>
<sequence length="748" mass="76572">MGTNILNIGQTALAAAQVGISTTGHNIANAGTAGYNRQVVLQSANAPQLLGGSFVGQGVSISQIQRQYDAFISQQVNATQTTKNQADAYYSQIQQINNLIADPTAGVTPALQGFFTSIQNLSASPNGTAGAAARQAVLSSAQSLAGRFNSLQTRLDEIRQNVNGQIGGAITAINTYASQVANLNETIAKSVSTTGSPPNDLLDQRDQLITEMSKYTKVTVIPQDNKFNVFIGNGQPLVLGGVVNQLELSVSKTDSTRAEVSYSANGTSVQIAENGLPGGVLGGLFDFRANTLDPAQNAIGRVAIGIASAFNEQHALGQDLNGATGAKFFNIPQPITTPSTSNTTNADVTANISDVSALTTSDYRLQVTSPGNYRVIRVSDGQTQTATSQPIKIDGITMEFPQPPAAQPATGDEFLIRPTLAAAAGFSVDVIDPSKIAVAAAIKTAVPTTNIGNGKISVGTVDSAVASASSSATATISAVKTDSSFASSSVAPPVTLTYSGGSFTGFPAGVNVSVTVGATTTNYAPPATVPYTTGAKISFSGMSFTVQNSSGAPANGDTFTVSPSVPVTASKLTFNSAGNTLTGFPANANVTVTKGATSTTYPAGTAVPYSDGATYSYSGTSFTLSGTPSNSDVFNISANVTGSGDNRNALLLAGIQTKNSMVGSTTTIQGAYAQFVSQVGNKTHELGITTASEATLLKNATDNQQSISGVNLDEEAANLLKYQQAYQAAGKLMQIASQLFDAILAIGR</sequence>
<dbReference type="Pfam" id="PF21158">
    <property type="entry name" value="flgK_1st_1"/>
    <property type="match status" value="1"/>
</dbReference>
<evidence type="ECO:0000259" key="7">
    <source>
        <dbReference type="Pfam" id="PF06429"/>
    </source>
</evidence>
<dbReference type="PRINTS" id="PR01005">
    <property type="entry name" value="FLGHOOKAP1"/>
</dbReference>
<dbReference type="Pfam" id="PF22638">
    <property type="entry name" value="FlgK_D1"/>
    <property type="match status" value="1"/>
</dbReference>
<dbReference type="EMBL" id="JACOFT010000002">
    <property type="protein sequence ID" value="MBC3811282.1"/>
    <property type="molecule type" value="Genomic_DNA"/>
</dbReference>
<evidence type="ECO:0000256" key="2">
    <source>
        <dbReference type="ARBA" id="ARBA00004613"/>
    </source>
</evidence>
<name>A0ABR6XEF2_9BURK</name>
<evidence type="ECO:0000256" key="5">
    <source>
        <dbReference type="ARBA" id="ARBA00022525"/>
    </source>
</evidence>
<keyword evidence="10" id="KW-0282">Flagellum</keyword>
<evidence type="ECO:0000256" key="1">
    <source>
        <dbReference type="ARBA" id="ARBA00004365"/>
    </source>
</evidence>
<keyword evidence="5" id="KW-0964">Secreted</keyword>
<evidence type="ECO:0000259" key="9">
    <source>
        <dbReference type="Pfam" id="PF22638"/>
    </source>
</evidence>
<feature type="domain" description="Flagellar hook-associated protein FlgK helical" evidence="9">
    <location>
        <begin position="94"/>
        <end position="329"/>
    </location>
</feature>
<dbReference type="InterPro" id="IPR053927">
    <property type="entry name" value="FlgK_helical"/>
</dbReference>
<dbReference type="NCBIfam" id="TIGR02492">
    <property type="entry name" value="flgK_ends"/>
    <property type="match status" value="1"/>
</dbReference>
<evidence type="ECO:0000313" key="10">
    <source>
        <dbReference type="EMBL" id="MBC3811282.1"/>
    </source>
</evidence>
<feature type="domain" description="Flagellar basal-body/hook protein C-terminal" evidence="7">
    <location>
        <begin position="707"/>
        <end position="745"/>
    </location>
</feature>
<evidence type="ECO:0000256" key="6">
    <source>
        <dbReference type="ARBA" id="ARBA00023143"/>
    </source>
</evidence>
<comment type="subcellular location">
    <subcellularLocation>
        <location evidence="1">Bacterial flagellum</location>
    </subcellularLocation>
    <subcellularLocation>
        <location evidence="2">Secreted</location>
    </subcellularLocation>
</comment>
<keyword evidence="6" id="KW-0975">Bacterial flagellum</keyword>
<gene>
    <name evidence="10" type="primary">flgK</name>
    <name evidence="10" type="ORF">H8K26_07490</name>
</gene>
<dbReference type="PANTHER" id="PTHR30033:SF1">
    <property type="entry name" value="FLAGELLAR HOOK-ASSOCIATED PROTEIN 1"/>
    <property type="match status" value="1"/>
</dbReference>
<keyword evidence="10" id="KW-0969">Cilium</keyword>
<protein>
    <recommendedName>
        <fullName evidence="4">Flagellar hook-associated protein 1</fullName>
    </recommendedName>
</protein>
<reference evidence="10 11" key="1">
    <citation type="submission" date="2020-08" db="EMBL/GenBank/DDBJ databases">
        <title>Novel species isolated from subtropical streams in China.</title>
        <authorList>
            <person name="Lu H."/>
        </authorList>
    </citation>
    <scope>NUCLEOTIDE SEQUENCE [LARGE SCALE GENOMIC DNA]</scope>
    <source>
        <strain evidence="10 11">CCTCC AB 2015119</strain>
    </source>
</reference>
<evidence type="ECO:0000256" key="3">
    <source>
        <dbReference type="ARBA" id="ARBA00009677"/>
    </source>
</evidence>
<organism evidence="10 11">
    <name type="scientific">Undibacterium aquatile</name>
    <dbReference type="NCBI Taxonomy" id="1537398"/>
    <lineage>
        <taxon>Bacteria</taxon>
        <taxon>Pseudomonadati</taxon>
        <taxon>Pseudomonadota</taxon>
        <taxon>Betaproteobacteria</taxon>
        <taxon>Burkholderiales</taxon>
        <taxon>Oxalobacteraceae</taxon>
        <taxon>Undibacterium</taxon>
    </lineage>
</organism>